<dbReference type="AlphaFoldDB" id="A0A7Y3ZW38"/>
<proteinExistence type="predicted"/>
<feature type="transmembrane region" description="Helical" evidence="1">
    <location>
        <begin position="25"/>
        <end position="45"/>
    </location>
</feature>
<sequence>MLPSMKTPHQSQLQQVKTALYQDRILYIYVLLTTLLVYILTSMFLDNQSLKFDPFIYLDMLIQVCYISFLIWATGFYLFLAYNRTPHPLHHFVKAIKSSINPSHKALSFIFLILALNFTFSSYTFIKPLIPQINPFQYDRLFHQLDQWLHLGYTPWQITHYIFSSAIATSILNILYHLWFLLKWGAILFFIVRRDLIQLRVQFLLTFLSSWLLIGGLGAIALSAAGPCYLHLLDPDALYYQPLMQRLIEQNHELTQLGWFRVWVLDVQDTLWQMHISQQQSIGGGISAMPSMHVSIAVLMALAAYRYNKRLGLVMWLYAITIQIGSVHLAWHYAVDGYFSAIFTVCLWKGIGWIQNHFGQSNKV</sequence>
<comment type="caution">
    <text evidence="3">The sequence shown here is derived from an EMBL/GenBank/DDBJ whole genome shotgun (WGS) entry which is preliminary data.</text>
</comment>
<feature type="domain" description="Inositolphosphotransferase Aur1/Ipt1" evidence="2">
    <location>
        <begin position="142"/>
        <end position="338"/>
    </location>
</feature>
<feature type="transmembrane region" description="Helical" evidence="1">
    <location>
        <begin position="60"/>
        <end position="82"/>
    </location>
</feature>
<feature type="transmembrane region" description="Helical" evidence="1">
    <location>
        <begin position="203"/>
        <end position="225"/>
    </location>
</feature>
<feature type="transmembrane region" description="Helical" evidence="1">
    <location>
        <begin position="106"/>
        <end position="126"/>
    </location>
</feature>
<reference evidence="3 4" key="1">
    <citation type="submission" date="2019-09" db="EMBL/GenBank/DDBJ databases">
        <title>Draft genome sequencing and comparative genomics of hatchery-associated Vibrios.</title>
        <authorList>
            <person name="Kehlet-Delgado H."/>
            <person name="Mueller R.S."/>
        </authorList>
    </citation>
    <scope>NUCLEOTIDE SEQUENCE [LARGE SCALE GENOMIC DNA]</scope>
    <source>
        <strain evidence="3 4">99-46-Y</strain>
    </source>
</reference>
<organism evidence="3 4">
    <name type="scientific">Vibrio pectenicida</name>
    <dbReference type="NCBI Taxonomy" id="62763"/>
    <lineage>
        <taxon>Bacteria</taxon>
        <taxon>Pseudomonadati</taxon>
        <taxon>Pseudomonadota</taxon>
        <taxon>Gammaproteobacteria</taxon>
        <taxon>Vibrionales</taxon>
        <taxon>Vibrionaceae</taxon>
        <taxon>Vibrio</taxon>
    </lineage>
</organism>
<dbReference type="Proteomes" id="UP000565719">
    <property type="component" value="Unassembled WGS sequence"/>
</dbReference>
<feature type="transmembrane region" description="Helical" evidence="1">
    <location>
        <begin position="158"/>
        <end position="182"/>
    </location>
</feature>
<feature type="transmembrane region" description="Helical" evidence="1">
    <location>
        <begin position="311"/>
        <end position="331"/>
    </location>
</feature>
<accession>A0A7Y3ZW38</accession>
<gene>
    <name evidence="3" type="ORF">F0225_00680</name>
</gene>
<keyword evidence="1" id="KW-0812">Transmembrane</keyword>
<dbReference type="GO" id="GO:0016020">
    <property type="term" value="C:membrane"/>
    <property type="evidence" value="ECO:0007669"/>
    <property type="project" value="UniProtKB-SubCell"/>
</dbReference>
<dbReference type="InterPro" id="IPR026841">
    <property type="entry name" value="Aur1/Ipt1"/>
</dbReference>
<keyword evidence="1" id="KW-0472">Membrane</keyword>
<evidence type="ECO:0000256" key="1">
    <source>
        <dbReference type="SAM" id="Phobius"/>
    </source>
</evidence>
<name>A0A7Y3ZW38_9VIBR</name>
<evidence type="ECO:0000313" key="4">
    <source>
        <dbReference type="Proteomes" id="UP000565719"/>
    </source>
</evidence>
<evidence type="ECO:0000259" key="2">
    <source>
        <dbReference type="Pfam" id="PF14378"/>
    </source>
</evidence>
<dbReference type="Pfam" id="PF14378">
    <property type="entry name" value="PAP2_3"/>
    <property type="match status" value="1"/>
</dbReference>
<evidence type="ECO:0000313" key="3">
    <source>
        <dbReference type="EMBL" id="NOH69856.1"/>
    </source>
</evidence>
<protein>
    <submittedName>
        <fullName evidence="3">PAP2 family protein</fullName>
    </submittedName>
</protein>
<dbReference type="EMBL" id="VTXC01000002">
    <property type="protein sequence ID" value="NOH69856.1"/>
    <property type="molecule type" value="Genomic_DNA"/>
</dbReference>
<keyword evidence="1" id="KW-1133">Transmembrane helix</keyword>
<feature type="transmembrane region" description="Helical" evidence="1">
    <location>
        <begin position="282"/>
        <end position="304"/>
    </location>
</feature>